<evidence type="ECO:0000313" key="1">
    <source>
        <dbReference type="EMBL" id="MBM6734419.1"/>
    </source>
</evidence>
<reference evidence="1 2" key="1">
    <citation type="journal article" date="2021" name="Sci. Rep.">
        <title>The distribution of antibiotic resistance genes in chicken gut microbiota commensals.</title>
        <authorList>
            <person name="Juricova H."/>
            <person name="Matiasovicova J."/>
            <person name="Kubasova T."/>
            <person name="Cejkova D."/>
            <person name="Rychlik I."/>
        </authorList>
    </citation>
    <scope>NUCLEOTIDE SEQUENCE [LARGE SCALE GENOMIC DNA]</scope>
    <source>
        <strain evidence="1 2">An772</strain>
    </source>
</reference>
<dbReference type="Gene3D" id="1.10.3790.10">
    <property type="entry name" value="NinB"/>
    <property type="match status" value="1"/>
</dbReference>
<comment type="caution">
    <text evidence="1">The sequence shown here is derived from an EMBL/GenBank/DDBJ whole genome shotgun (WGS) entry which is preliminary data.</text>
</comment>
<proteinExistence type="predicted"/>
<dbReference type="RefSeq" id="WP_205094854.1">
    <property type="nucleotide sequence ID" value="NZ_JACLYZ010000006.1"/>
</dbReference>
<dbReference type="Proteomes" id="UP000766986">
    <property type="component" value="Unassembled WGS sequence"/>
</dbReference>
<gene>
    <name evidence="1" type="ORF">H7U35_04135</name>
</gene>
<organism evidence="1 2">
    <name type="scientific">Mediterranea massiliensis</name>
    <dbReference type="NCBI Taxonomy" id="1841865"/>
    <lineage>
        <taxon>Bacteria</taxon>
        <taxon>Pseudomonadati</taxon>
        <taxon>Bacteroidota</taxon>
        <taxon>Bacteroidia</taxon>
        <taxon>Bacteroidales</taxon>
        <taxon>Bacteroidaceae</taxon>
        <taxon>Mediterranea</taxon>
    </lineage>
</organism>
<keyword evidence="2" id="KW-1185">Reference proteome</keyword>
<protein>
    <submittedName>
        <fullName evidence="1">Uncharacterized protein</fullName>
    </submittedName>
</protein>
<evidence type="ECO:0000313" key="2">
    <source>
        <dbReference type="Proteomes" id="UP000766986"/>
    </source>
</evidence>
<dbReference type="InterPro" id="IPR036619">
    <property type="entry name" value="NinB_sf"/>
</dbReference>
<sequence length="158" mass="18336">MAKLLVEKRNGLFNLKPLYEWLKQQMDGLYRLEAKRVRKPRSNDQNGWLWGCIYPMLLDALLDAGYEFVSVEQVHEFFKAQMTADKVVNKHTGEILTFPGSTATMDTLTFSTYCEKLREYGREFLNVEIPDPDKYWKCNEKNTKQCSFGTDPTSTSAD</sequence>
<dbReference type="EMBL" id="JACLYZ010000006">
    <property type="protein sequence ID" value="MBM6734419.1"/>
    <property type="molecule type" value="Genomic_DNA"/>
</dbReference>
<name>A0ABS2DY74_9BACT</name>
<accession>A0ABS2DY74</accession>
<dbReference type="SUPFAM" id="SSF103370">
    <property type="entry name" value="NinB"/>
    <property type="match status" value="1"/>
</dbReference>